<dbReference type="EMBL" id="SLZQ01000015">
    <property type="protein sequence ID" value="TCS33753.1"/>
    <property type="molecule type" value="Genomic_DNA"/>
</dbReference>
<organism evidence="3 4">
    <name type="scientific">Paucimonas lemoignei</name>
    <name type="common">Pseudomonas lemoignei</name>
    <dbReference type="NCBI Taxonomy" id="29443"/>
    <lineage>
        <taxon>Bacteria</taxon>
        <taxon>Pseudomonadati</taxon>
        <taxon>Pseudomonadota</taxon>
        <taxon>Betaproteobacteria</taxon>
        <taxon>Burkholderiales</taxon>
        <taxon>Burkholderiaceae</taxon>
        <taxon>Paucimonas</taxon>
    </lineage>
</organism>
<keyword evidence="4" id="KW-1185">Reference proteome</keyword>
<evidence type="ECO:0000259" key="2">
    <source>
        <dbReference type="Pfam" id="PF03795"/>
    </source>
</evidence>
<comment type="similarity">
    <text evidence="1">Belongs to the YciI family.</text>
</comment>
<dbReference type="Proteomes" id="UP000295382">
    <property type="component" value="Unassembled WGS sequence"/>
</dbReference>
<name>A0A4R3HSZ1_PAULE</name>
<dbReference type="OrthoDB" id="9797014at2"/>
<protein>
    <recommendedName>
        <fullName evidence="2">YCII-related domain-containing protein</fullName>
    </recommendedName>
</protein>
<dbReference type="PANTHER" id="PTHR33606:SF3">
    <property type="entry name" value="PROTEIN YCII"/>
    <property type="match status" value="1"/>
</dbReference>
<dbReference type="InterPro" id="IPR011008">
    <property type="entry name" value="Dimeric_a/b-barrel"/>
</dbReference>
<dbReference type="PANTHER" id="PTHR33606">
    <property type="entry name" value="PROTEIN YCII"/>
    <property type="match status" value="1"/>
</dbReference>
<comment type="caution">
    <text evidence="3">The sequence shown here is derived from an EMBL/GenBank/DDBJ whole genome shotgun (WGS) entry which is preliminary data.</text>
</comment>
<dbReference type="Gene3D" id="3.30.70.1060">
    <property type="entry name" value="Dimeric alpha+beta barrel"/>
    <property type="match status" value="1"/>
</dbReference>
<dbReference type="Pfam" id="PF03795">
    <property type="entry name" value="YCII"/>
    <property type="match status" value="1"/>
</dbReference>
<dbReference type="RefSeq" id="WP_132260089.1">
    <property type="nucleotide sequence ID" value="NZ_SLZQ01000015.1"/>
</dbReference>
<sequence length="106" mass="12192">MQFLIFLYDATDAGAQERRAKIRPDHLKRAEHYQHANHLLIGGALLNEAGDVIGSAAVIQFETRAELDEWFNTDPYKIGNVWARMEVHNFRVAPHYNIKPIIKEAH</sequence>
<dbReference type="AlphaFoldDB" id="A0A4R3HSZ1"/>
<dbReference type="InterPro" id="IPR005545">
    <property type="entry name" value="YCII"/>
</dbReference>
<evidence type="ECO:0000256" key="1">
    <source>
        <dbReference type="ARBA" id="ARBA00007689"/>
    </source>
</evidence>
<reference evidence="3 4" key="1">
    <citation type="submission" date="2019-03" db="EMBL/GenBank/DDBJ databases">
        <title>Genomic Encyclopedia of Type Strains, Phase IV (KMG-IV): sequencing the most valuable type-strain genomes for metagenomic binning, comparative biology and taxonomic classification.</title>
        <authorList>
            <person name="Goeker M."/>
        </authorList>
    </citation>
    <scope>NUCLEOTIDE SEQUENCE [LARGE SCALE GENOMIC DNA]</scope>
    <source>
        <strain evidence="3 4">DSM 7445</strain>
    </source>
</reference>
<proteinExistence type="inferred from homology"/>
<gene>
    <name evidence="3" type="ORF">EDC30_11543</name>
</gene>
<evidence type="ECO:0000313" key="4">
    <source>
        <dbReference type="Proteomes" id="UP000295382"/>
    </source>
</evidence>
<evidence type="ECO:0000313" key="3">
    <source>
        <dbReference type="EMBL" id="TCS33753.1"/>
    </source>
</evidence>
<accession>A0A4R3HSZ1</accession>
<dbReference type="SUPFAM" id="SSF54909">
    <property type="entry name" value="Dimeric alpha+beta barrel"/>
    <property type="match status" value="1"/>
</dbReference>
<dbReference type="InterPro" id="IPR051807">
    <property type="entry name" value="Sec-metab_biosynth-assoc"/>
</dbReference>
<feature type="domain" description="YCII-related" evidence="2">
    <location>
        <begin position="1"/>
        <end position="90"/>
    </location>
</feature>